<dbReference type="KEGG" id="npy:NPRO_18770"/>
<feature type="transmembrane region" description="Helical" evidence="1">
    <location>
        <begin position="383"/>
        <end position="411"/>
    </location>
</feature>
<sequence length="511" mass="55013">MAVGALIGALVMLLIHPSTRDYVWLSARFVGQSDTLKSSPFVHYSFDVLPAPKTAVESSLWMQIAGETTASLHTLDAPQVQAMLEVAQKQASVDPENAFWRQCAAVFHDQLGHKDEASRLWVSAASCLRWNDFQVARIEIVRADLQRSTASPMSWQAALGYWLVTDSTTQMIESFGRRLVQNGASDKRQELDRRSATLLNGVLLRDGARRVSQGRAGANLIEFASYPRVYLEQPSPRVLLLARNQLVDELRAEGWTDRSSAARRAFASNDAWIALVTSEDAQEAATQLSVLSVVAATAPSALVVVSLGAFLVGAAVSKSISLGLLDVVLRAPFAQLLGVAASVVLYLATSLPLVAVVPALGSLFLGVDPSHARTQPPSYFGPFFRFTVGVLAVVFGGLCALFLAGLSTPAIEVLPLVGVPPELFGGNTLPLGLALLAACLLLLVGPSWALVLRIPTLHVTKVAIREFFTILSWGCFLGGLVTVLLCVFADSYLLETLSNLSLNEPNYYLLK</sequence>
<keyword evidence="1" id="KW-0812">Transmembrane</keyword>
<evidence type="ECO:0000313" key="2">
    <source>
        <dbReference type="EMBL" id="BBO24282.1"/>
    </source>
</evidence>
<dbReference type="EMBL" id="AP021858">
    <property type="protein sequence ID" value="BBO24282.1"/>
    <property type="molecule type" value="Genomic_DNA"/>
</dbReference>
<protein>
    <submittedName>
        <fullName evidence="2">Uncharacterized protein</fullName>
    </submittedName>
</protein>
<organism evidence="2 3">
    <name type="scientific">Candidatus Nitrosymbiomonas proteolyticus</name>
    <dbReference type="NCBI Taxonomy" id="2608984"/>
    <lineage>
        <taxon>Bacteria</taxon>
        <taxon>Bacillati</taxon>
        <taxon>Armatimonadota</taxon>
        <taxon>Armatimonadota incertae sedis</taxon>
        <taxon>Candidatus Nitrosymbiomonas</taxon>
    </lineage>
</organism>
<proteinExistence type="predicted"/>
<keyword evidence="1" id="KW-1133">Transmembrane helix</keyword>
<evidence type="ECO:0000313" key="3">
    <source>
        <dbReference type="Proteomes" id="UP000662873"/>
    </source>
</evidence>
<feature type="transmembrane region" description="Helical" evidence="1">
    <location>
        <begin position="353"/>
        <end position="371"/>
    </location>
</feature>
<gene>
    <name evidence="2" type="ORF">NPRO_18770</name>
</gene>
<dbReference type="AlphaFoldDB" id="A0A809RWM6"/>
<name>A0A809RWM6_9BACT</name>
<reference evidence="2" key="1">
    <citation type="journal article" name="DNA Res.">
        <title>The physiological potential of anammox bacteria as revealed by their core genome structure.</title>
        <authorList>
            <person name="Okubo T."/>
            <person name="Toyoda A."/>
            <person name="Fukuhara K."/>
            <person name="Uchiyama I."/>
            <person name="Harigaya Y."/>
            <person name="Kuroiwa M."/>
            <person name="Suzuki T."/>
            <person name="Murakami Y."/>
            <person name="Suwa Y."/>
            <person name="Takami H."/>
        </authorList>
    </citation>
    <scope>NUCLEOTIDE SEQUENCE</scope>
    <source>
        <strain evidence="2">317325-2</strain>
    </source>
</reference>
<feature type="transmembrane region" description="Helical" evidence="1">
    <location>
        <begin position="467"/>
        <end position="494"/>
    </location>
</feature>
<evidence type="ECO:0000256" key="1">
    <source>
        <dbReference type="SAM" id="Phobius"/>
    </source>
</evidence>
<accession>A0A809RWM6</accession>
<dbReference type="Proteomes" id="UP000662873">
    <property type="component" value="Chromosome"/>
</dbReference>
<feature type="transmembrane region" description="Helical" evidence="1">
    <location>
        <begin position="431"/>
        <end position="455"/>
    </location>
</feature>
<keyword evidence="1" id="KW-0472">Membrane</keyword>